<dbReference type="InterPro" id="IPR029510">
    <property type="entry name" value="Ald_DH_CS_GLU"/>
</dbReference>
<dbReference type="InterPro" id="IPR016160">
    <property type="entry name" value="Ald_DH_CS_CYS"/>
</dbReference>
<evidence type="ECO:0000313" key="6">
    <source>
        <dbReference type="EMBL" id="PIQ89206.1"/>
    </source>
</evidence>
<dbReference type="InterPro" id="IPR016162">
    <property type="entry name" value="Ald_DH_N"/>
</dbReference>
<sequence length="480" mass="52319">MYNKKNIASINPSTGEIITQFPALSARETEEAIKAARGAFDNGDWPKMPLIERAPYLQKIAQIIREKADELAKLESQDTGKTIKQTTFIDIPTAASAFEYFAAAATEIKGETIPTHNPALSFTLREPMGVVGQIIPWNYPFLMAAWKIAPAIILGNSVVFKPSQLASLTCLELARIIEESGLPKGVVNIVTGTANEVGKTICENKLVDMISFTGGNTAGKEIMQLAASNTKKISLELGGKSPNIVFADCDIEAAVGGSMSAIFMNQGQMCTAGSRLILEDKIYDKFIDLLVAKTKKLKIGDALSYDTDFGPIISAEHRQYILDYIETGKKEAKLTCGGVTPNVDRVGLHGFYLEPAIFIDVDNNARISQEEIFGPVLSIIKFSGQDEAVKIANDTRFGLASMVWTKDLNRANQVAAQLRCGTVWINTYGGFYNEAPFGGYKESGFGRELGKEGLLEYTQTKHVNIDLNPTGRSLVTSWFA</sequence>
<organism evidence="6 7">
    <name type="scientific">Candidatus Ghiorseimicrobium undicola</name>
    <dbReference type="NCBI Taxonomy" id="1974746"/>
    <lineage>
        <taxon>Bacteria</taxon>
        <taxon>Pseudomonadati</taxon>
        <taxon>Candidatus Omnitrophota</taxon>
        <taxon>Candidatus Ghiorseimicrobium</taxon>
    </lineage>
</organism>
<dbReference type="Proteomes" id="UP000229641">
    <property type="component" value="Unassembled WGS sequence"/>
</dbReference>
<dbReference type="FunFam" id="3.40.605.10:FF:000026">
    <property type="entry name" value="Aldehyde dehydrogenase, putative"/>
    <property type="match status" value="1"/>
</dbReference>
<dbReference type="FunFam" id="3.40.605.10:FF:000007">
    <property type="entry name" value="NAD/NADP-dependent betaine aldehyde dehydrogenase"/>
    <property type="match status" value="1"/>
</dbReference>
<dbReference type="FunFam" id="3.40.309.10:FF:000012">
    <property type="entry name" value="Betaine aldehyde dehydrogenase"/>
    <property type="match status" value="1"/>
</dbReference>
<comment type="similarity">
    <text evidence="1 4">Belongs to the aldehyde dehydrogenase family.</text>
</comment>
<dbReference type="PANTHER" id="PTHR11699">
    <property type="entry name" value="ALDEHYDE DEHYDROGENASE-RELATED"/>
    <property type="match status" value="1"/>
</dbReference>
<dbReference type="Gene3D" id="3.40.309.10">
    <property type="entry name" value="Aldehyde Dehydrogenase, Chain A, domain 2"/>
    <property type="match status" value="1"/>
</dbReference>
<dbReference type="PROSITE" id="PS00687">
    <property type="entry name" value="ALDEHYDE_DEHYDR_GLU"/>
    <property type="match status" value="1"/>
</dbReference>
<dbReference type="GO" id="GO:0016620">
    <property type="term" value="F:oxidoreductase activity, acting on the aldehyde or oxo group of donors, NAD or NADP as acceptor"/>
    <property type="evidence" value="ECO:0007669"/>
    <property type="project" value="InterPro"/>
</dbReference>
<dbReference type="Pfam" id="PF00171">
    <property type="entry name" value="Aldedh"/>
    <property type="match status" value="1"/>
</dbReference>
<dbReference type="EMBL" id="PCWA01000064">
    <property type="protein sequence ID" value="PIQ89206.1"/>
    <property type="molecule type" value="Genomic_DNA"/>
</dbReference>
<gene>
    <name evidence="6" type="ORF">COV72_04185</name>
</gene>
<dbReference type="InterPro" id="IPR016161">
    <property type="entry name" value="Ald_DH/histidinol_DH"/>
</dbReference>
<reference evidence="6 7" key="1">
    <citation type="submission" date="2017-09" db="EMBL/GenBank/DDBJ databases">
        <title>Depth-based differentiation of microbial function through sediment-hosted aquifers and enrichment of novel symbionts in the deep terrestrial subsurface.</title>
        <authorList>
            <person name="Probst A.J."/>
            <person name="Ladd B."/>
            <person name="Jarett J.K."/>
            <person name="Geller-Mcgrath D.E."/>
            <person name="Sieber C.M."/>
            <person name="Emerson J.B."/>
            <person name="Anantharaman K."/>
            <person name="Thomas B.C."/>
            <person name="Malmstrom R."/>
            <person name="Stieglmeier M."/>
            <person name="Klingl A."/>
            <person name="Woyke T."/>
            <person name="Ryan C.M."/>
            <person name="Banfield J.F."/>
        </authorList>
    </citation>
    <scope>NUCLEOTIDE SEQUENCE [LARGE SCALE GENOMIC DNA]</scope>
    <source>
        <strain evidence="6">CG11_big_fil_rev_8_21_14_0_20_42_13</strain>
    </source>
</reference>
<evidence type="ECO:0000256" key="1">
    <source>
        <dbReference type="ARBA" id="ARBA00009986"/>
    </source>
</evidence>
<evidence type="ECO:0000256" key="4">
    <source>
        <dbReference type="RuleBase" id="RU003345"/>
    </source>
</evidence>
<feature type="active site" evidence="3">
    <location>
        <position position="236"/>
    </location>
</feature>
<proteinExistence type="inferred from homology"/>
<dbReference type="InterPro" id="IPR015590">
    <property type="entry name" value="Aldehyde_DH_dom"/>
</dbReference>
<evidence type="ECO:0000256" key="3">
    <source>
        <dbReference type="PROSITE-ProRule" id="PRU10007"/>
    </source>
</evidence>
<keyword evidence="2 4" id="KW-0560">Oxidoreductase</keyword>
<evidence type="ECO:0000313" key="7">
    <source>
        <dbReference type="Proteomes" id="UP000229641"/>
    </source>
</evidence>
<protein>
    <submittedName>
        <fullName evidence="6">Aldehyde dehydrogenase</fullName>
    </submittedName>
</protein>
<dbReference type="SUPFAM" id="SSF53720">
    <property type="entry name" value="ALDH-like"/>
    <property type="match status" value="1"/>
</dbReference>
<comment type="caution">
    <text evidence="6">The sequence shown here is derived from an EMBL/GenBank/DDBJ whole genome shotgun (WGS) entry which is preliminary data.</text>
</comment>
<feature type="domain" description="Aldehyde dehydrogenase" evidence="5">
    <location>
        <begin position="5"/>
        <end position="463"/>
    </location>
</feature>
<dbReference type="PROSITE" id="PS00070">
    <property type="entry name" value="ALDEHYDE_DEHYDR_CYS"/>
    <property type="match status" value="1"/>
</dbReference>
<dbReference type="InterPro" id="IPR016163">
    <property type="entry name" value="Ald_DH_C"/>
</dbReference>
<dbReference type="AlphaFoldDB" id="A0A2H0LXU9"/>
<accession>A0A2H0LXU9</accession>
<evidence type="ECO:0000259" key="5">
    <source>
        <dbReference type="Pfam" id="PF00171"/>
    </source>
</evidence>
<evidence type="ECO:0000256" key="2">
    <source>
        <dbReference type="ARBA" id="ARBA00023002"/>
    </source>
</evidence>
<name>A0A2H0LXU9_9BACT</name>
<dbReference type="Gene3D" id="3.40.605.10">
    <property type="entry name" value="Aldehyde Dehydrogenase, Chain A, domain 1"/>
    <property type="match status" value="1"/>
</dbReference>